<name>A0A4U0MM02_9ACTN</name>
<organism evidence="2 3">
    <name type="scientific">Streptomyces piniterrae</name>
    <dbReference type="NCBI Taxonomy" id="2571125"/>
    <lineage>
        <taxon>Bacteria</taxon>
        <taxon>Bacillati</taxon>
        <taxon>Actinomycetota</taxon>
        <taxon>Actinomycetes</taxon>
        <taxon>Kitasatosporales</taxon>
        <taxon>Streptomycetaceae</taxon>
        <taxon>Streptomyces</taxon>
    </lineage>
</organism>
<accession>A0A4U0MM02</accession>
<sequence>MATKKPATRKSPAKKPCPDCKDVGQTSETFQVGGRKKRESRHKQEALCLTCWGTGEAPTA</sequence>
<keyword evidence="3" id="KW-1185">Reference proteome</keyword>
<feature type="region of interest" description="Disordered" evidence="1">
    <location>
        <begin position="1"/>
        <end position="43"/>
    </location>
</feature>
<feature type="compositionally biased region" description="Basic residues" evidence="1">
    <location>
        <begin position="1"/>
        <end position="13"/>
    </location>
</feature>
<dbReference type="AlphaFoldDB" id="A0A4U0MM02"/>
<reference evidence="2 3" key="1">
    <citation type="submission" date="2019-04" db="EMBL/GenBank/DDBJ databases">
        <title>Streptomyces piniterrae sp. nov., a heliquinomycin-producing actinomycete isolated from rhizosphere soil of Pinus yunnanensis.</title>
        <authorList>
            <person name="Zhuang X."/>
            <person name="Zhao J."/>
        </authorList>
    </citation>
    <scope>NUCLEOTIDE SEQUENCE [LARGE SCALE GENOMIC DNA]</scope>
    <source>
        <strain evidence="3">jys28</strain>
    </source>
</reference>
<evidence type="ECO:0000256" key="1">
    <source>
        <dbReference type="SAM" id="MobiDB-lite"/>
    </source>
</evidence>
<protein>
    <submittedName>
        <fullName evidence="2">Uncharacterized protein</fullName>
    </submittedName>
</protein>
<proteinExistence type="predicted"/>
<gene>
    <name evidence="2" type="ORF">FCH28_37050</name>
</gene>
<evidence type="ECO:0000313" key="3">
    <source>
        <dbReference type="Proteomes" id="UP000308697"/>
    </source>
</evidence>
<comment type="caution">
    <text evidence="2">The sequence shown here is derived from an EMBL/GenBank/DDBJ whole genome shotgun (WGS) entry which is preliminary data.</text>
</comment>
<dbReference type="EMBL" id="SUMB01000020">
    <property type="protein sequence ID" value="TJZ41446.1"/>
    <property type="molecule type" value="Genomic_DNA"/>
</dbReference>
<dbReference type="RefSeq" id="WP_136744832.1">
    <property type="nucleotide sequence ID" value="NZ_SUMB01000020.1"/>
</dbReference>
<dbReference type="Proteomes" id="UP000308697">
    <property type="component" value="Unassembled WGS sequence"/>
</dbReference>
<dbReference type="OrthoDB" id="4272633at2"/>
<evidence type="ECO:0000313" key="2">
    <source>
        <dbReference type="EMBL" id="TJZ41446.1"/>
    </source>
</evidence>